<feature type="transmembrane region" description="Helical" evidence="8">
    <location>
        <begin position="112"/>
        <end position="132"/>
    </location>
</feature>
<protein>
    <recommendedName>
        <fullName evidence="9">Major facilitator superfamily (MFS) profile domain-containing protein</fullName>
    </recommendedName>
</protein>
<evidence type="ECO:0000256" key="3">
    <source>
        <dbReference type="ARBA" id="ARBA00022448"/>
    </source>
</evidence>
<name>A0A072PVW3_9EURO</name>
<dbReference type="Proteomes" id="UP000027920">
    <property type="component" value="Unassembled WGS sequence"/>
</dbReference>
<keyword evidence="3" id="KW-0813">Transport</keyword>
<evidence type="ECO:0000256" key="5">
    <source>
        <dbReference type="ARBA" id="ARBA00022989"/>
    </source>
</evidence>
<dbReference type="OrthoDB" id="6612291at2759"/>
<evidence type="ECO:0000256" key="7">
    <source>
        <dbReference type="SAM" id="MobiDB-lite"/>
    </source>
</evidence>
<feature type="transmembrane region" description="Helical" evidence="8">
    <location>
        <begin position="350"/>
        <end position="369"/>
    </location>
</feature>
<feature type="transmembrane region" description="Helical" evidence="8">
    <location>
        <begin position="177"/>
        <end position="198"/>
    </location>
</feature>
<dbReference type="PRINTS" id="PR00171">
    <property type="entry name" value="SUGRTRNSPORT"/>
</dbReference>
<accession>A0A072PVW3</accession>
<evidence type="ECO:0000256" key="2">
    <source>
        <dbReference type="ARBA" id="ARBA00010992"/>
    </source>
</evidence>
<comment type="subcellular location">
    <subcellularLocation>
        <location evidence="1">Membrane</location>
        <topology evidence="1">Multi-pass membrane protein</topology>
    </subcellularLocation>
</comment>
<feature type="transmembrane region" description="Helical" evidence="8">
    <location>
        <begin position="419"/>
        <end position="437"/>
    </location>
</feature>
<keyword evidence="6 8" id="KW-0472">Membrane</keyword>
<organism evidence="10 11">
    <name type="scientific">Exophiala aquamarina CBS 119918</name>
    <dbReference type="NCBI Taxonomy" id="1182545"/>
    <lineage>
        <taxon>Eukaryota</taxon>
        <taxon>Fungi</taxon>
        <taxon>Dikarya</taxon>
        <taxon>Ascomycota</taxon>
        <taxon>Pezizomycotina</taxon>
        <taxon>Eurotiomycetes</taxon>
        <taxon>Chaetothyriomycetidae</taxon>
        <taxon>Chaetothyriales</taxon>
        <taxon>Herpotrichiellaceae</taxon>
        <taxon>Exophiala</taxon>
    </lineage>
</organism>
<comment type="similarity">
    <text evidence="2">Belongs to the major facilitator superfamily. Sugar transporter (TC 2.A.1.1) family.</text>
</comment>
<feature type="transmembrane region" description="Helical" evidence="8">
    <location>
        <begin position="144"/>
        <end position="171"/>
    </location>
</feature>
<evidence type="ECO:0000256" key="1">
    <source>
        <dbReference type="ARBA" id="ARBA00004141"/>
    </source>
</evidence>
<dbReference type="SUPFAM" id="SSF103473">
    <property type="entry name" value="MFS general substrate transporter"/>
    <property type="match status" value="1"/>
</dbReference>
<feature type="transmembrane region" description="Helical" evidence="8">
    <location>
        <begin position="318"/>
        <end position="338"/>
    </location>
</feature>
<dbReference type="InterPro" id="IPR036259">
    <property type="entry name" value="MFS_trans_sf"/>
</dbReference>
<comment type="caution">
    <text evidence="10">The sequence shown here is derived from an EMBL/GenBank/DDBJ whole genome shotgun (WGS) entry which is preliminary data.</text>
</comment>
<proteinExistence type="inferred from homology"/>
<dbReference type="PANTHER" id="PTHR48022">
    <property type="entry name" value="PLASTIDIC GLUCOSE TRANSPORTER 4"/>
    <property type="match status" value="1"/>
</dbReference>
<dbReference type="Pfam" id="PF00083">
    <property type="entry name" value="Sugar_tr"/>
    <property type="match status" value="1"/>
</dbReference>
<feature type="compositionally biased region" description="Basic and acidic residues" evidence="7">
    <location>
        <begin position="524"/>
        <end position="533"/>
    </location>
</feature>
<dbReference type="InterPro" id="IPR005829">
    <property type="entry name" value="Sugar_transporter_CS"/>
</dbReference>
<reference evidence="10 11" key="1">
    <citation type="submission" date="2013-03" db="EMBL/GenBank/DDBJ databases">
        <title>The Genome Sequence of Exophiala aquamarina CBS 119918.</title>
        <authorList>
            <consortium name="The Broad Institute Genomics Platform"/>
            <person name="Cuomo C."/>
            <person name="de Hoog S."/>
            <person name="Gorbushina A."/>
            <person name="Walker B."/>
            <person name="Young S.K."/>
            <person name="Zeng Q."/>
            <person name="Gargeya S."/>
            <person name="Fitzgerald M."/>
            <person name="Haas B."/>
            <person name="Abouelleil A."/>
            <person name="Allen A.W."/>
            <person name="Alvarado L."/>
            <person name="Arachchi H.M."/>
            <person name="Berlin A.M."/>
            <person name="Chapman S.B."/>
            <person name="Gainer-Dewar J."/>
            <person name="Goldberg J."/>
            <person name="Griggs A."/>
            <person name="Gujja S."/>
            <person name="Hansen M."/>
            <person name="Howarth C."/>
            <person name="Imamovic A."/>
            <person name="Ireland A."/>
            <person name="Larimer J."/>
            <person name="McCowan C."/>
            <person name="Murphy C."/>
            <person name="Pearson M."/>
            <person name="Poon T.W."/>
            <person name="Priest M."/>
            <person name="Roberts A."/>
            <person name="Saif S."/>
            <person name="Shea T."/>
            <person name="Sisk P."/>
            <person name="Sykes S."/>
            <person name="Wortman J."/>
            <person name="Nusbaum C."/>
            <person name="Birren B."/>
        </authorList>
    </citation>
    <scope>NUCLEOTIDE SEQUENCE [LARGE SCALE GENOMIC DNA]</scope>
    <source>
        <strain evidence="10 11">CBS 119918</strain>
    </source>
</reference>
<evidence type="ECO:0000256" key="8">
    <source>
        <dbReference type="SAM" id="Phobius"/>
    </source>
</evidence>
<evidence type="ECO:0000313" key="11">
    <source>
        <dbReference type="Proteomes" id="UP000027920"/>
    </source>
</evidence>
<dbReference type="GO" id="GO:0016020">
    <property type="term" value="C:membrane"/>
    <property type="evidence" value="ECO:0007669"/>
    <property type="project" value="UniProtKB-SubCell"/>
</dbReference>
<keyword evidence="5 8" id="KW-1133">Transmembrane helix</keyword>
<dbReference type="HOGENOM" id="CLU_001265_30_13_1"/>
<dbReference type="InterPro" id="IPR005828">
    <property type="entry name" value="MFS_sugar_transport-like"/>
</dbReference>
<dbReference type="VEuPathDB" id="FungiDB:A1O9_01840"/>
<dbReference type="GeneID" id="25276786"/>
<dbReference type="PROSITE" id="PS00217">
    <property type="entry name" value="SUGAR_TRANSPORT_2"/>
    <property type="match status" value="1"/>
</dbReference>
<dbReference type="InterPro" id="IPR020846">
    <property type="entry name" value="MFS_dom"/>
</dbReference>
<sequence>MLTGNCQAISAICLGSMTYGYILSIISTTLGQPHFYTYFGLVADPTASNYSYTASIIGAINGLLSAGGVFGSCFMAWMSEARGRKPSLVAATVVALVGCILQTASVHIAMFLVARFVTGLGAGMLITLVPIFQAEISPPSTRGFFVAQNGVIIVSAYSIAAWVGVGCYYATNPDFQWRFPLALQCLWPLLMLIAMPVIPESPRWMLFQDRRDEAWNIISKLHGASSSQQLFAREEFYQISRQAEADKLLRAQEGLLDLFRKPSYRKRMFCAFVTMFAAQGSGNLVIYSESSLNRTLARANILNDYSVLLYQGLGQTGGVPLILGASYCTIAAVLNYVCALLIDRVGRVRLMIIGLIGCILCLAIESALVAEYAGTDNKAGLSAGVFILFFYILFYAGCIDATTYVYCAEIFPTHIRAKGMAFSIIVLYACTIPYLQAAPYAFASIGWKYYLVFISLTTLCVPIILMTFPETKGFSLEEINEKFGDQVEVHLTHITTEEKVVLDIEVESNDRGAAGAEVGTSLAKESDQGHSHYENLVTTPAKI</sequence>
<evidence type="ECO:0000259" key="9">
    <source>
        <dbReference type="PROSITE" id="PS50850"/>
    </source>
</evidence>
<dbReference type="InterPro" id="IPR050360">
    <property type="entry name" value="MFS_Sugar_Transporters"/>
</dbReference>
<dbReference type="InterPro" id="IPR003663">
    <property type="entry name" value="Sugar/inositol_transpt"/>
</dbReference>
<evidence type="ECO:0000256" key="4">
    <source>
        <dbReference type="ARBA" id="ARBA00022692"/>
    </source>
</evidence>
<dbReference type="EMBL" id="AMGV01000001">
    <property type="protein sequence ID" value="KEF63862.1"/>
    <property type="molecule type" value="Genomic_DNA"/>
</dbReference>
<feature type="transmembrane region" description="Helical" evidence="8">
    <location>
        <begin position="381"/>
        <end position="407"/>
    </location>
</feature>
<feature type="region of interest" description="Disordered" evidence="7">
    <location>
        <begin position="522"/>
        <end position="543"/>
    </location>
</feature>
<dbReference type="Gene3D" id="1.20.1250.20">
    <property type="entry name" value="MFS general substrate transporter like domains"/>
    <property type="match status" value="1"/>
</dbReference>
<keyword evidence="4 8" id="KW-0812">Transmembrane</keyword>
<dbReference type="PANTHER" id="PTHR48022:SF11">
    <property type="entry name" value="MONOSACCHARIDE TRANSPORTER (HXT8), PUTATIVE (AFU_ORTHOLOGUE AFUA_2G08120)-RELATED"/>
    <property type="match status" value="1"/>
</dbReference>
<dbReference type="GO" id="GO:0005351">
    <property type="term" value="F:carbohydrate:proton symporter activity"/>
    <property type="evidence" value="ECO:0007669"/>
    <property type="project" value="TreeGrafter"/>
</dbReference>
<gene>
    <name evidence="10" type="ORF">A1O9_01840</name>
</gene>
<feature type="transmembrane region" description="Helical" evidence="8">
    <location>
        <begin position="449"/>
        <end position="468"/>
    </location>
</feature>
<evidence type="ECO:0000313" key="10">
    <source>
        <dbReference type="EMBL" id="KEF63862.1"/>
    </source>
</evidence>
<feature type="domain" description="Major facilitator superfamily (MFS) profile" evidence="9">
    <location>
        <begin position="8"/>
        <end position="472"/>
    </location>
</feature>
<dbReference type="PROSITE" id="PS50850">
    <property type="entry name" value="MFS"/>
    <property type="match status" value="1"/>
</dbReference>
<feature type="transmembrane region" description="Helical" evidence="8">
    <location>
        <begin position="88"/>
        <end position="106"/>
    </location>
</feature>
<keyword evidence="11" id="KW-1185">Reference proteome</keyword>
<feature type="transmembrane region" description="Helical" evidence="8">
    <location>
        <begin position="50"/>
        <end position="76"/>
    </location>
</feature>
<evidence type="ECO:0000256" key="6">
    <source>
        <dbReference type="ARBA" id="ARBA00023136"/>
    </source>
</evidence>
<feature type="transmembrane region" description="Helical" evidence="8">
    <location>
        <begin position="268"/>
        <end position="287"/>
    </location>
</feature>
<dbReference type="RefSeq" id="XP_013266452.1">
    <property type="nucleotide sequence ID" value="XM_013410998.1"/>
</dbReference>
<dbReference type="AlphaFoldDB" id="A0A072PVW3"/>